<dbReference type="InterPro" id="IPR009018">
    <property type="entry name" value="Signal_recog_particle_SRP9/14"/>
</dbReference>
<feature type="region of interest" description="Disordered" evidence="7">
    <location>
        <begin position="1"/>
        <end position="23"/>
    </location>
</feature>
<comment type="subcellular location">
    <subcellularLocation>
        <location evidence="1">Cytoplasm</location>
    </subcellularLocation>
</comment>
<dbReference type="SUPFAM" id="SSF54762">
    <property type="entry name" value="Signal recognition particle alu RNA binding heterodimer, SRP9/14"/>
    <property type="match status" value="1"/>
</dbReference>
<protein>
    <submittedName>
        <fullName evidence="8">1828_t:CDS:1</fullName>
    </submittedName>
</protein>
<evidence type="ECO:0000256" key="5">
    <source>
        <dbReference type="ARBA" id="ARBA00023135"/>
    </source>
</evidence>
<keyword evidence="6" id="KW-0687">Ribonucleoprotein</keyword>
<evidence type="ECO:0000256" key="4">
    <source>
        <dbReference type="ARBA" id="ARBA00022884"/>
    </source>
</evidence>
<dbReference type="AlphaFoldDB" id="A0A9N9I0E4"/>
<comment type="similarity">
    <text evidence="2">Belongs to the SRP14 family.</text>
</comment>
<evidence type="ECO:0000256" key="6">
    <source>
        <dbReference type="ARBA" id="ARBA00023274"/>
    </source>
</evidence>
<gene>
    <name evidence="8" type="ORF">FCALED_LOCUS14108</name>
</gene>
<keyword evidence="9" id="KW-1185">Reference proteome</keyword>
<dbReference type="OrthoDB" id="19209at2759"/>
<keyword evidence="3" id="KW-0963">Cytoplasm</keyword>
<keyword evidence="5" id="KW-0733">Signal recognition particle</keyword>
<evidence type="ECO:0000256" key="7">
    <source>
        <dbReference type="SAM" id="MobiDB-lite"/>
    </source>
</evidence>
<dbReference type="Proteomes" id="UP000789570">
    <property type="component" value="Unassembled WGS sequence"/>
</dbReference>
<dbReference type="Gene3D" id="3.30.720.10">
    <property type="entry name" value="Signal recognition particle alu RNA binding heterodimer, srp9/1"/>
    <property type="match status" value="1"/>
</dbReference>
<dbReference type="GO" id="GO:0008312">
    <property type="term" value="F:7S RNA binding"/>
    <property type="evidence" value="ECO:0007669"/>
    <property type="project" value="InterPro"/>
</dbReference>
<evidence type="ECO:0000313" key="8">
    <source>
        <dbReference type="EMBL" id="CAG8714928.1"/>
    </source>
</evidence>
<organism evidence="8 9">
    <name type="scientific">Funneliformis caledonium</name>
    <dbReference type="NCBI Taxonomy" id="1117310"/>
    <lineage>
        <taxon>Eukaryota</taxon>
        <taxon>Fungi</taxon>
        <taxon>Fungi incertae sedis</taxon>
        <taxon>Mucoromycota</taxon>
        <taxon>Glomeromycotina</taxon>
        <taxon>Glomeromycetes</taxon>
        <taxon>Glomerales</taxon>
        <taxon>Glomeraceae</taxon>
        <taxon>Funneliformis</taxon>
    </lineage>
</organism>
<evidence type="ECO:0000256" key="1">
    <source>
        <dbReference type="ARBA" id="ARBA00004496"/>
    </source>
</evidence>
<accession>A0A9N9I0E4</accession>
<reference evidence="8" key="1">
    <citation type="submission" date="2021-06" db="EMBL/GenBank/DDBJ databases">
        <authorList>
            <person name="Kallberg Y."/>
            <person name="Tangrot J."/>
            <person name="Rosling A."/>
        </authorList>
    </citation>
    <scope>NUCLEOTIDE SEQUENCE</scope>
    <source>
        <strain evidence="8">UK204</strain>
    </source>
</reference>
<dbReference type="InterPro" id="IPR003210">
    <property type="entry name" value="Signal_recog_particle_SRP14"/>
</dbReference>
<comment type="caution">
    <text evidence="8">The sequence shown here is derived from an EMBL/GenBank/DDBJ whole genome shotgun (WGS) entry which is preliminary data.</text>
</comment>
<dbReference type="GO" id="GO:0030942">
    <property type="term" value="F:endoplasmic reticulum signal peptide binding"/>
    <property type="evidence" value="ECO:0007669"/>
    <property type="project" value="InterPro"/>
</dbReference>
<name>A0A9N9I0E4_9GLOM</name>
<keyword evidence="4" id="KW-0694">RNA-binding</keyword>
<dbReference type="GO" id="GO:0005786">
    <property type="term" value="C:signal recognition particle, endoplasmic reticulum targeting"/>
    <property type="evidence" value="ECO:0007669"/>
    <property type="project" value="UniProtKB-KW"/>
</dbReference>
<proteinExistence type="inferred from homology"/>
<dbReference type="GO" id="GO:0006614">
    <property type="term" value="P:SRP-dependent cotranslational protein targeting to membrane"/>
    <property type="evidence" value="ECO:0007669"/>
    <property type="project" value="InterPro"/>
</dbReference>
<evidence type="ECO:0000313" key="9">
    <source>
        <dbReference type="Proteomes" id="UP000789570"/>
    </source>
</evidence>
<dbReference type="Pfam" id="PF02290">
    <property type="entry name" value="SRP14"/>
    <property type="match status" value="1"/>
</dbReference>
<feature type="non-terminal residue" evidence="8">
    <location>
        <position position="1"/>
    </location>
</feature>
<dbReference type="EMBL" id="CAJVPQ010009386">
    <property type="protein sequence ID" value="CAG8714928.1"/>
    <property type="molecule type" value="Genomic_DNA"/>
</dbReference>
<sequence>TWESRNAKKVREAEEKSKAVDDQSLEKDLKKEDVDDKEYPCLFRAECGKIKISTLVSPSDTDKFFTGYTTTA</sequence>
<evidence type="ECO:0000256" key="3">
    <source>
        <dbReference type="ARBA" id="ARBA00022490"/>
    </source>
</evidence>
<evidence type="ECO:0000256" key="2">
    <source>
        <dbReference type="ARBA" id="ARBA00010349"/>
    </source>
</evidence>